<gene>
    <name evidence="1" type="ORF">QO001_005685</name>
</gene>
<sequence length="303" mass="33501">MNLMFAGHLDRAYLLGGKPDRFRPPLTRAGSPHADAFDAYRSFFHRSAMAVALSSALVRHLDRSPPGETIVSHRGEDGRLYDSILRAELEDDALRLAKISVAAEAFSDATAEMMRLRAPGDPHRANLIHHVEGILFNVLHAWQARATLVLADCDRQVLVELLNCVIANGIALPYGIPDLRKMQSSDSRTSGVIANLEPGDYNDLNAMLEDSAIRTYQHRLSRLSEGRTVNVGILLRAALEEARRSSSRIREAPADITLTSARVRTLDTVDLDAVKIDPFKWANRKPSKPKMHIIVLSSSRSLG</sequence>
<dbReference type="RefSeq" id="WP_230367920.1">
    <property type="nucleotide sequence ID" value="NZ_JAJALK010000017.1"/>
</dbReference>
<evidence type="ECO:0000313" key="1">
    <source>
        <dbReference type="EMBL" id="MDQ0546733.1"/>
    </source>
</evidence>
<dbReference type="Proteomes" id="UP001223420">
    <property type="component" value="Unassembled WGS sequence"/>
</dbReference>
<proteinExistence type="predicted"/>
<comment type="caution">
    <text evidence="1">The sequence shown here is derived from an EMBL/GenBank/DDBJ whole genome shotgun (WGS) entry which is preliminary data.</text>
</comment>
<dbReference type="EMBL" id="JAUSWL010000017">
    <property type="protein sequence ID" value="MDQ0546733.1"/>
    <property type="molecule type" value="Genomic_DNA"/>
</dbReference>
<evidence type="ECO:0000313" key="2">
    <source>
        <dbReference type="Proteomes" id="UP001223420"/>
    </source>
</evidence>
<accession>A0AAJ1X0T1</accession>
<name>A0AAJ1X0T1_9HYPH</name>
<protein>
    <submittedName>
        <fullName evidence="1">Uncharacterized protein</fullName>
    </submittedName>
</protein>
<dbReference type="AlphaFoldDB" id="A0AAJ1X0T1"/>
<organism evidence="1 2">
    <name type="scientific">Methylobacterium brachiatum</name>
    <dbReference type="NCBI Taxonomy" id="269660"/>
    <lineage>
        <taxon>Bacteria</taxon>
        <taxon>Pseudomonadati</taxon>
        <taxon>Pseudomonadota</taxon>
        <taxon>Alphaproteobacteria</taxon>
        <taxon>Hyphomicrobiales</taxon>
        <taxon>Methylobacteriaceae</taxon>
        <taxon>Methylobacterium</taxon>
    </lineage>
</organism>
<reference evidence="1" key="1">
    <citation type="submission" date="2023-07" db="EMBL/GenBank/DDBJ databases">
        <title>Genomic Encyclopedia of Type Strains, Phase IV (KMG-IV): sequencing the most valuable type-strain genomes for metagenomic binning, comparative biology and taxonomic classification.</title>
        <authorList>
            <person name="Goeker M."/>
        </authorList>
    </citation>
    <scope>NUCLEOTIDE SEQUENCE</scope>
    <source>
        <strain evidence="1">DSM 19569</strain>
    </source>
</reference>